<dbReference type="Proteomes" id="UP000836387">
    <property type="component" value="Unassembled WGS sequence"/>
</dbReference>
<accession>A0ACA9U2F7</accession>
<keyword evidence="2" id="KW-1185">Reference proteome</keyword>
<name>A0ACA9U2F7_BIOOC</name>
<evidence type="ECO:0000313" key="2">
    <source>
        <dbReference type="Proteomes" id="UP000836387"/>
    </source>
</evidence>
<comment type="caution">
    <text evidence="1">The sequence shown here is derived from an EMBL/GenBank/DDBJ whole genome shotgun (WGS) entry which is preliminary data.</text>
</comment>
<reference evidence="1" key="1">
    <citation type="submission" date="2020-04" db="EMBL/GenBank/DDBJ databases">
        <authorList>
            <person name="Broberg M."/>
        </authorList>
    </citation>
    <scope>NUCLEOTIDE SEQUENCE</scope>
</reference>
<reference evidence="1" key="2">
    <citation type="submission" date="2021-10" db="EMBL/GenBank/DDBJ databases">
        <authorList>
            <person name="Piombo E."/>
        </authorList>
    </citation>
    <scope>NUCLEOTIDE SEQUENCE</scope>
</reference>
<sequence length="261" mass="28550">MDATFVKPLLMRLATRQDAPRIAEIHMAAFGTNAMLLAQFPTPAIRQALQISIENKALADIDDPKTTVLVVAVGSDDPEKSLDNVISFAKWSHPVDPSEGYVEPPWIWPEGTDLETLAAWTARAAEAETRSLGSTPCYRMFPHAEQRIPSFAPADPFSFNVSLHADRPDDHIGLSFIGTEPSYGSHGAGSLLVQWGIQQSNTTGSPLYLESTEEAAAFYKKNGLLAGEVISLPIRLDGNSETQIYKEIVFSYHSVPKQTHS</sequence>
<gene>
    <name evidence="1" type="ORF">CRV2_00005693</name>
</gene>
<organism evidence="1 2">
    <name type="scientific">Clonostachys rosea f. rosea IK726</name>
    <dbReference type="NCBI Taxonomy" id="1349383"/>
    <lineage>
        <taxon>Eukaryota</taxon>
        <taxon>Fungi</taxon>
        <taxon>Dikarya</taxon>
        <taxon>Ascomycota</taxon>
        <taxon>Pezizomycotina</taxon>
        <taxon>Sordariomycetes</taxon>
        <taxon>Hypocreomycetidae</taxon>
        <taxon>Hypocreales</taxon>
        <taxon>Bionectriaceae</taxon>
        <taxon>Clonostachys</taxon>
    </lineage>
</organism>
<protein>
    <submittedName>
        <fullName evidence="1">Uncharacterized protein</fullName>
    </submittedName>
</protein>
<dbReference type="EMBL" id="CADEHS020000010">
    <property type="protein sequence ID" value="CAG9946807.1"/>
    <property type="molecule type" value="Genomic_DNA"/>
</dbReference>
<proteinExistence type="predicted"/>
<evidence type="ECO:0000313" key="1">
    <source>
        <dbReference type="EMBL" id="CAG9946807.1"/>
    </source>
</evidence>